<dbReference type="InterPro" id="IPR047715">
    <property type="entry name" value="EboA_dom"/>
</dbReference>
<keyword evidence="1" id="KW-0413">Isomerase</keyword>
<reference evidence="1 2" key="1">
    <citation type="journal article" date="2019" name="Nat. Commun.">
        <title>The antimicrobial potential of Streptomyces from insect microbiomes.</title>
        <authorList>
            <person name="Chevrette M.G."/>
            <person name="Carlson C.M."/>
            <person name="Ortega H.E."/>
            <person name="Thomas C."/>
            <person name="Ananiev G.E."/>
            <person name="Barns K.J."/>
            <person name="Book A.J."/>
            <person name="Cagnazzo J."/>
            <person name="Carlos C."/>
            <person name="Flanigan W."/>
            <person name="Grubbs K.J."/>
            <person name="Horn H.A."/>
            <person name="Hoffmann F.M."/>
            <person name="Klassen J.L."/>
            <person name="Knack J.J."/>
            <person name="Lewin G.R."/>
            <person name="McDonald B.R."/>
            <person name="Muller L."/>
            <person name="Melo W.G.P."/>
            <person name="Pinto-Tomas A.A."/>
            <person name="Schmitz A."/>
            <person name="Wendt-Pienkowski E."/>
            <person name="Wildman S."/>
            <person name="Zhao M."/>
            <person name="Zhang F."/>
            <person name="Bugni T.S."/>
            <person name="Andes D.R."/>
            <person name="Pupo M.T."/>
            <person name="Currie C.R."/>
        </authorList>
    </citation>
    <scope>NUCLEOTIDE SEQUENCE [LARGE SCALE GENOMIC DNA]</scope>
    <source>
        <strain evidence="1 2">SID5840</strain>
    </source>
</reference>
<protein>
    <submittedName>
        <fullName evidence="1">Sugar phosphate isomerase</fullName>
    </submittedName>
</protein>
<dbReference type="AlphaFoldDB" id="A0A7K2IQQ1"/>
<sequence>MSVEHLPDARAREALTDLCAEVAEHPTRIAVLFPAAARRVARGAGPSGDPTGLRGPTVEDLVRVALLRTLTRALPAPDAAEEIHDLYEYGDADERRAVLYGLHHLDTALPEVASIVRGLLADALRTNDPRLIAAAAASPAQALSDDHSWRQAVLKCLFVEVPLSVVAGLDSRADPELARMCADFAHERSAAGRPVPDDALTLLDRFPEHRTET</sequence>
<dbReference type="RefSeq" id="WP_161110657.1">
    <property type="nucleotide sequence ID" value="NZ_WWHY01000001.1"/>
</dbReference>
<accession>A0A7K2IQQ1</accession>
<comment type="caution">
    <text evidence="1">The sequence shown here is derived from an EMBL/GenBank/DDBJ whole genome shotgun (WGS) entry which is preliminary data.</text>
</comment>
<evidence type="ECO:0000313" key="1">
    <source>
        <dbReference type="EMBL" id="MYR32253.1"/>
    </source>
</evidence>
<gene>
    <name evidence="1" type="ORF">GTW20_08215</name>
</gene>
<dbReference type="Proteomes" id="UP000467124">
    <property type="component" value="Unassembled WGS sequence"/>
</dbReference>
<name>A0A7K2IQQ1_9ACTN</name>
<proteinExistence type="predicted"/>
<dbReference type="NCBIfam" id="NF035938">
    <property type="entry name" value="EboA_domain"/>
    <property type="match status" value="1"/>
</dbReference>
<dbReference type="EMBL" id="WWHY01000001">
    <property type="protein sequence ID" value="MYR32253.1"/>
    <property type="molecule type" value="Genomic_DNA"/>
</dbReference>
<evidence type="ECO:0000313" key="2">
    <source>
        <dbReference type="Proteomes" id="UP000467124"/>
    </source>
</evidence>
<organism evidence="1 2">
    <name type="scientific">Nocardiopsis alba</name>
    <dbReference type="NCBI Taxonomy" id="53437"/>
    <lineage>
        <taxon>Bacteria</taxon>
        <taxon>Bacillati</taxon>
        <taxon>Actinomycetota</taxon>
        <taxon>Actinomycetes</taxon>
        <taxon>Streptosporangiales</taxon>
        <taxon>Nocardiopsidaceae</taxon>
        <taxon>Nocardiopsis</taxon>
    </lineage>
</organism>
<dbReference type="GO" id="GO:0016853">
    <property type="term" value="F:isomerase activity"/>
    <property type="evidence" value="ECO:0007669"/>
    <property type="project" value="UniProtKB-KW"/>
</dbReference>